<dbReference type="Gene3D" id="3.40.50.800">
    <property type="entry name" value="Anticodon-binding domain"/>
    <property type="match status" value="1"/>
</dbReference>
<comment type="catalytic activity">
    <reaction evidence="8">
        <text>tRNA(Pro) + L-proline + ATP = L-prolyl-tRNA(Pro) + AMP + diphosphate</text>
        <dbReference type="Rhea" id="RHEA:14305"/>
        <dbReference type="Rhea" id="RHEA-COMP:9700"/>
        <dbReference type="Rhea" id="RHEA-COMP:9702"/>
        <dbReference type="ChEBI" id="CHEBI:30616"/>
        <dbReference type="ChEBI" id="CHEBI:33019"/>
        <dbReference type="ChEBI" id="CHEBI:60039"/>
        <dbReference type="ChEBI" id="CHEBI:78442"/>
        <dbReference type="ChEBI" id="CHEBI:78532"/>
        <dbReference type="ChEBI" id="CHEBI:456215"/>
        <dbReference type="EC" id="6.1.1.15"/>
    </reaction>
</comment>
<evidence type="ECO:0000256" key="3">
    <source>
        <dbReference type="ARBA" id="ARBA00022741"/>
    </source>
</evidence>
<dbReference type="FunFam" id="3.30.930.10:FF:000007">
    <property type="entry name" value="Bifunctional glutamate/proline--tRNA ligase"/>
    <property type="match status" value="1"/>
</dbReference>
<dbReference type="OrthoDB" id="1350766at2759"/>
<dbReference type="EC" id="6.1.1.15" evidence="1"/>
<dbReference type="InterPro" id="IPR006195">
    <property type="entry name" value="aa-tRNA-synth_II"/>
</dbReference>
<keyword evidence="12" id="KW-1185">Reference proteome</keyword>
<evidence type="ECO:0000256" key="8">
    <source>
        <dbReference type="ARBA" id="ARBA00047671"/>
    </source>
</evidence>
<keyword evidence="6" id="KW-0030">Aminoacyl-tRNA synthetase</keyword>
<evidence type="ECO:0000313" key="12">
    <source>
        <dbReference type="Proteomes" id="UP001163046"/>
    </source>
</evidence>
<dbReference type="InterPro" id="IPR002314">
    <property type="entry name" value="aa-tRNA-synt_IIb"/>
</dbReference>
<dbReference type="SUPFAM" id="SSF52954">
    <property type="entry name" value="Class II aaRS ABD-related"/>
    <property type="match status" value="1"/>
</dbReference>
<dbReference type="GO" id="GO:0005524">
    <property type="term" value="F:ATP binding"/>
    <property type="evidence" value="ECO:0007669"/>
    <property type="project" value="UniProtKB-KW"/>
</dbReference>
<dbReference type="Pfam" id="PF00587">
    <property type="entry name" value="tRNA-synt_2b"/>
    <property type="match status" value="1"/>
</dbReference>
<protein>
    <recommendedName>
        <fullName evidence="1">proline--tRNA ligase</fullName>
        <ecNumber evidence="1">6.1.1.15</ecNumber>
    </recommendedName>
    <alternativeName>
        <fullName evidence="7">Prolyl-tRNA synthetase</fullName>
    </alternativeName>
</protein>
<sequence length="502" mass="57157">MAFEAGNHKKSEKKSENKKKEKGSKTSTPVMNGADVAKPAASPEQVEKLKGDITAQGDKVRILKTNAAAKEEIDAAWREKSHQAWSGGQKRRHLSDWFSQVITKSEMIEYYDVSGCYILRPWSYAIWERIRDFFDAEIKKLGVENVYFPMFVSQAALEKEKTHIADFAPEVAWVTRSGQSELAEPIAIRPTSETVMYPSYAKWIKSHRDLPLKLNQWNNVVRWEFKHPQPFLRTREFLWQEGHSAFATYDEAVDEVYTILDLYRQVYTDLLAIPVIKGKKTEKEKFAGGDFTTTVEIYISASGRGIQGATSHHLGQNFSKMFDIMFEDPDPTKQDKCYVYQNSWGLTTRTVGVMTMVHGDNQGLVLPPRVASIQAVIIPCGLTASLPEAEKSKLLDKCKELEDKLKAAGVRAKGDFRDNYSPGWKFNHWELKGVPLRIEVGPRDVKAEQAIVARRDTGDKHTIKQDGIEKHIQETLERVHTDMYDRAKKEMEANLAVAHTWS</sequence>
<dbReference type="EMBL" id="MU826365">
    <property type="protein sequence ID" value="KAJ7378548.1"/>
    <property type="molecule type" value="Genomic_DNA"/>
</dbReference>
<dbReference type="GO" id="GO:0006433">
    <property type="term" value="P:prolyl-tRNA aminoacylation"/>
    <property type="evidence" value="ECO:0007669"/>
    <property type="project" value="InterPro"/>
</dbReference>
<feature type="compositionally biased region" description="Basic and acidic residues" evidence="9">
    <location>
        <begin position="1"/>
        <end position="19"/>
    </location>
</feature>
<dbReference type="CDD" id="cd00778">
    <property type="entry name" value="ProRS_core_arch_euk"/>
    <property type="match status" value="1"/>
</dbReference>
<dbReference type="GO" id="GO:0017101">
    <property type="term" value="C:aminoacyl-tRNA synthetase multienzyme complex"/>
    <property type="evidence" value="ECO:0007669"/>
    <property type="project" value="TreeGrafter"/>
</dbReference>
<dbReference type="InterPro" id="IPR004499">
    <property type="entry name" value="Pro-tRNA-ligase_IIa_arc-type"/>
</dbReference>
<dbReference type="InterPro" id="IPR004154">
    <property type="entry name" value="Anticodon-bd"/>
</dbReference>
<comment type="caution">
    <text evidence="11">The sequence shown here is derived from an EMBL/GenBank/DDBJ whole genome shotgun (WGS) entry which is preliminary data.</text>
</comment>
<dbReference type="InterPro" id="IPR033721">
    <property type="entry name" value="ProRS_core_arch_euk"/>
</dbReference>
<dbReference type="Proteomes" id="UP001163046">
    <property type="component" value="Unassembled WGS sequence"/>
</dbReference>
<dbReference type="FunFam" id="3.40.50.800:FF:000005">
    <property type="entry name" value="bifunctional glutamate/proline--tRNA ligase"/>
    <property type="match status" value="1"/>
</dbReference>
<dbReference type="GO" id="GO:0004827">
    <property type="term" value="F:proline-tRNA ligase activity"/>
    <property type="evidence" value="ECO:0007669"/>
    <property type="project" value="UniProtKB-EC"/>
</dbReference>
<gene>
    <name evidence="11" type="primary">EPRS1_2</name>
    <name evidence="11" type="ORF">OS493_022533</name>
</gene>
<dbReference type="PRINTS" id="PR01046">
    <property type="entry name" value="TRNASYNTHPRO"/>
</dbReference>
<evidence type="ECO:0000256" key="7">
    <source>
        <dbReference type="ARBA" id="ARBA00029731"/>
    </source>
</evidence>
<feature type="domain" description="Aminoacyl-transfer RNA synthetases class-II family profile" evidence="10">
    <location>
        <begin position="130"/>
        <end position="367"/>
    </location>
</feature>
<dbReference type="Gene3D" id="1.10.287.10">
    <property type="entry name" value="S15/NS1, RNA-binding"/>
    <property type="match status" value="1"/>
</dbReference>
<evidence type="ECO:0000256" key="5">
    <source>
        <dbReference type="ARBA" id="ARBA00022917"/>
    </source>
</evidence>
<dbReference type="NCBIfam" id="TIGR00408">
    <property type="entry name" value="proS_fam_I"/>
    <property type="match status" value="1"/>
</dbReference>
<dbReference type="CDD" id="cd00862">
    <property type="entry name" value="ProRS_anticodon_zinc"/>
    <property type="match status" value="1"/>
</dbReference>
<organism evidence="11 12">
    <name type="scientific">Desmophyllum pertusum</name>
    <dbReference type="NCBI Taxonomy" id="174260"/>
    <lineage>
        <taxon>Eukaryota</taxon>
        <taxon>Metazoa</taxon>
        <taxon>Cnidaria</taxon>
        <taxon>Anthozoa</taxon>
        <taxon>Hexacorallia</taxon>
        <taxon>Scleractinia</taxon>
        <taxon>Caryophylliina</taxon>
        <taxon>Caryophylliidae</taxon>
        <taxon>Desmophyllum</taxon>
    </lineage>
</organism>
<keyword evidence="4" id="KW-0067">ATP-binding</keyword>
<evidence type="ECO:0000256" key="6">
    <source>
        <dbReference type="ARBA" id="ARBA00023146"/>
    </source>
</evidence>
<dbReference type="AlphaFoldDB" id="A0A9W9ZD87"/>
<dbReference type="PROSITE" id="PS50862">
    <property type="entry name" value="AA_TRNA_LIGASE_II"/>
    <property type="match status" value="1"/>
</dbReference>
<feature type="region of interest" description="Disordered" evidence="9">
    <location>
        <begin position="1"/>
        <end position="50"/>
    </location>
</feature>
<keyword evidence="5" id="KW-0648">Protein biosynthesis</keyword>
<dbReference type="HAMAP" id="MF_01571">
    <property type="entry name" value="Pro_tRNA_synth_type3"/>
    <property type="match status" value="1"/>
</dbReference>
<reference evidence="11" key="1">
    <citation type="submission" date="2023-01" db="EMBL/GenBank/DDBJ databases">
        <title>Genome assembly of the deep-sea coral Lophelia pertusa.</title>
        <authorList>
            <person name="Herrera S."/>
            <person name="Cordes E."/>
        </authorList>
    </citation>
    <scope>NUCLEOTIDE SEQUENCE</scope>
    <source>
        <strain evidence="11">USNM1676648</strain>
        <tissue evidence="11">Polyp</tissue>
    </source>
</reference>
<dbReference type="PANTHER" id="PTHR43382:SF2">
    <property type="entry name" value="BIFUNCTIONAL GLUTAMATE_PROLINE--TRNA LIGASE"/>
    <property type="match status" value="1"/>
</dbReference>
<evidence type="ECO:0000259" key="10">
    <source>
        <dbReference type="PROSITE" id="PS50862"/>
    </source>
</evidence>
<evidence type="ECO:0000256" key="9">
    <source>
        <dbReference type="SAM" id="MobiDB-lite"/>
    </source>
</evidence>
<evidence type="ECO:0000256" key="2">
    <source>
        <dbReference type="ARBA" id="ARBA00022598"/>
    </source>
</evidence>
<dbReference type="InterPro" id="IPR036621">
    <property type="entry name" value="Anticodon-bd_dom_sf"/>
</dbReference>
<dbReference type="GO" id="GO:0005737">
    <property type="term" value="C:cytoplasm"/>
    <property type="evidence" value="ECO:0007669"/>
    <property type="project" value="InterPro"/>
</dbReference>
<dbReference type="PANTHER" id="PTHR43382">
    <property type="entry name" value="PROLYL-TRNA SYNTHETASE"/>
    <property type="match status" value="1"/>
</dbReference>
<keyword evidence="2 11" id="KW-0436">Ligase</keyword>
<dbReference type="InterPro" id="IPR002316">
    <property type="entry name" value="Pro-tRNA-ligase_IIa"/>
</dbReference>
<proteinExistence type="inferred from homology"/>
<dbReference type="SUPFAM" id="SSF55681">
    <property type="entry name" value="Class II aaRS and biotin synthetases"/>
    <property type="match status" value="1"/>
</dbReference>
<evidence type="ECO:0000256" key="1">
    <source>
        <dbReference type="ARBA" id="ARBA00012831"/>
    </source>
</evidence>
<dbReference type="Gene3D" id="3.30.930.10">
    <property type="entry name" value="Bira Bifunctional Protein, Domain 2"/>
    <property type="match status" value="1"/>
</dbReference>
<name>A0A9W9ZD87_9CNID</name>
<evidence type="ECO:0000313" key="11">
    <source>
        <dbReference type="EMBL" id="KAJ7378548.1"/>
    </source>
</evidence>
<evidence type="ECO:0000256" key="4">
    <source>
        <dbReference type="ARBA" id="ARBA00022840"/>
    </source>
</evidence>
<dbReference type="Pfam" id="PF03129">
    <property type="entry name" value="HGTP_anticodon"/>
    <property type="match status" value="1"/>
</dbReference>
<keyword evidence="3" id="KW-0547">Nucleotide-binding</keyword>
<accession>A0A9W9ZD87</accession>
<dbReference type="InterPro" id="IPR045864">
    <property type="entry name" value="aa-tRNA-synth_II/BPL/LPL"/>
</dbReference>